<gene>
    <name evidence="2" type="ORF">A2373_04670</name>
</gene>
<keyword evidence="1" id="KW-1133">Transmembrane helix</keyword>
<feature type="transmembrane region" description="Helical" evidence="1">
    <location>
        <begin position="23"/>
        <end position="41"/>
    </location>
</feature>
<dbReference type="EMBL" id="MFQS01000025">
    <property type="protein sequence ID" value="OGH82933.1"/>
    <property type="molecule type" value="Genomic_DNA"/>
</dbReference>
<protein>
    <recommendedName>
        <fullName evidence="4">Cell division protein FtsL</fullName>
    </recommendedName>
</protein>
<keyword evidence="1" id="KW-0472">Membrane</keyword>
<keyword evidence="1" id="KW-0812">Transmembrane</keyword>
<dbReference type="AlphaFoldDB" id="A0A1F6NGS1"/>
<organism evidence="2 3">
    <name type="scientific">Candidatus Magasanikbacteria bacterium RIFOXYB1_FULL_40_15</name>
    <dbReference type="NCBI Taxonomy" id="1798697"/>
    <lineage>
        <taxon>Bacteria</taxon>
        <taxon>Candidatus Magasanikiibacteriota</taxon>
    </lineage>
</organism>
<reference evidence="2 3" key="1">
    <citation type="journal article" date="2016" name="Nat. Commun.">
        <title>Thousands of microbial genomes shed light on interconnected biogeochemical processes in an aquifer system.</title>
        <authorList>
            <person name="Anantharaman K."/>
            <person name="Brown C.T."/>
            <person name="Hug L.A."/>
            <person name="Sharon I."/>
            <person name="Castelle C.J."/>
            <person name="Probst A.J."/>
            <person name="Thomas B.C."/>
            <person name="Singh A."/>
            <person name="Wilkins M.J."/>
            <person name="Karaoz U."/>
            <person name="Brodie E.L."/>
            <person name="Williams K.H."/>
            <person name="Hubbard S.S."/>
            <person name="Banfield J.F."/>
        </authorList>
    </citation>
    <scope>NUCLEOTIDE SEQUENCE [LARGE SCALE GENOMIC DNA]</scope>
</reference>
<evidence type="ECO:0000313" key="3">
    <source>
        <dbReference type="Proteomes" id="UP000176300"/>
    </source>
</evidence>
<dbReference type="STRING" id="1798697.A2373_04670"/>
<evidence type="ECO:0000313" key="2">
    <source>
        <dbReference type="EMBL" id="OGH82933.1"/>
    </source>
</evidence>
<name>A0A1F6NGS1_9BACT</name>
<evidence type="ECO:0000256" key="1">
    <source>
        <dbReference type="SAM" id="Phobius"/>
    </source>
</evidence>
<accession>A0A1F6NGS1</accession>
<proteinExistence type="predicted"/>
<evidence type="ECO:0008006" key="4">
    <source>
        <dbReference type="Google" id="ProtNLM"/>
    </source>
</evidence>
<comment type="caution">
    <text evidence="2">The sequence shown here is derived from an EMBL/GenBank/DDBJ whole genome shotgun (WGS) entry which is preliminary data.</text>
</comment>
<dbReference type="Proteomes" id="UP000176300">
    <property type="component" value="Unassembled WGS sequence"/>
</dbReference>
<sequence length="110" mass="12345">MYCDIPALKDRQTSVRKFLNNQIFRIVLGCVAVIFAVLCSLNMSVMSTKGYDIAELEDQISALEKANQKIDLKIAEYRSMRNIQGRLDDSLIAAEDIKYATLVGTAVARR</sequence>